<evidence type="ECO:0000313" key="1">
    <source>
        <dbReference type="EMBL" id="APZ93366.1"/>
    </source>
</evidence>
<dbReference type="STRING" id="1891926.Fuma_02983"/>
<accession>A0A1P8WH09</accession>
<dbReference type="Proteomes" id="UP000187735">
    <property type="component" value="Chromosome"/>
</dbReference>
<keyword evidence="2" id="KW-1185">Reference proteome</keyword>
<proteinExistence type="predicted"/>
<evidence type="ECO:0000313" key="2">
    <source>
        <dbReference type="Proteomes" id="UP000187735"/>
    </source>
</evidence>
<protein>
    <submittedName>
        <fullName evidence="1">Uncharacterized protein</fullName>
    </submittedName>
</protein>
<gene>
    <name evidence="1" type="ORF">Fuma_02983</name>
</gene>
<dbReference type="KEGG" id="fmr:Fuma_02983"/>
<dbReference type="EMBL" id="CP017641">
    <property type="protein sequence ID" value="APZ93366.1"/>
    <property type="molecule type" value="Genomic_DNA"/>
</dbReference>
<dbReference type="RefSeq" id="WP_077024837.1">
    <property type="nucleotide sequence ID" value="NZ_CP017641.1"/>
</dbReference>
<dbReference type="OrthoDB" id="188944at2"/>
<reference evidence="1 2" key="1">
    <citation type="journal article" date="2016" name="Front. Microbiol.">
        <title>Fuerstia marisgermanicae gen. nov., sp. nov., an Unusual Member of the Phylum Planctomycetes from the German Wadden Sea.</title>
        <authorList>
            <person name="Kohn T."/>
            <person name="Heuer A."/>
            <person name="Jogler M."/>
            <person name="Vollmers J."/>
            <person name="Boedeker C."/>
            <person name="Bunk B."/>
            <person name="Rast P."/>
            <person name="Borchert D."/>
            <person name="Glockner I."/>
            <person name="Freese H.M."/>
            <person name="Klenk H.P."/>
            <person name="Overmann J."/>
            <person name="Kaster A.K."/>
            <person name="Rohde M."/>
            <person name="Wiegand S."/>
            <person name="Jogler C."/>
        </authorList>
    </citation>
    <scope>NUCLEOTIDE SEQUENCE [LARGE SCALE GENOMIC DNA]</scope>
    <source>
        <strain evidence="1 2">NH11</strain>
    </source>
</reference>
<sequence length="227" mass="25336">MKANKTPIEIARNLYPLVFRTDFSQPGFALLNLGADYGSEAQRQLMVELKRQFDQLEVQYRGRRLIYQSMGRFDQQVTTKPHRDGGPNESVLMLGYEPTLVQSRVAMSDYSKCAHALGITPAEFLDRFNPMFVSGQNKLADYTTETDDFDNTSFQILIINNSTNPIGDGRLLGVLHTAEIVDPNPDLVRVVNSTMIASVSLSADDDISESEQADFVTTTVVRKAVYG</sequence>
<organism evidence="1 2">
    <name type="scientific">Fuerstiella marisgermanici</name>
    <dbReference type="NCBI Taxonomy" id="1891926"/>
    <lineage>
        <taxon>Bacteria</taxon>
        <taxon>Pseudomonadati</taxon>
        <taxon>Planctomycetota</taxon>
        <taxon>Planctomycetia</taxon>
        <taxon>Planctomycetales</taxon>
        <taxon>Planctomycetaceae</taxon>
        <taxon>Fuerstiella</taxon>
    </lineage>
</organism>
<name>A0A1P8WH09_9PLAN</name>
<dbReference type="AlphaFoldDB" id="A0A1P8WH09"/>